<comment type="caution">
    <text evidence="1">The sequence shown here is derived from an EMBL/GenBank/DDBJ whole genome shotgun (WGS) entry which is preliminary data.</text>
</comment>
<evidence type="ECO:0000313" key="2">
    <source>
        <dbReference type="Proteomes" id="UP000257109"/>
    </source>
</evidence>
<dbReference type="AlphaFoldDB" id="A0A371GGD8"/>
<dbReference type="OrthoDB" id="1436830at2759"/>
<evidence type="ECO:0000313" key="1">
    <source>
        <dbReference type="EMBL" id="RDX89635.1"/>
    </source>
</evidence>
<dbReference type="EMBL" id="QJKJ01005619">
    <property type="protein sequence ID" value="RDX89635.1"/>
    <property type="molecule type" value="Genomic_DNA"/>
</dbReference>
<name>A0A371GGD8_MUCPR</name>
<keyword evidence="2" id="KW-1185">Reference proteome</keyword>
<organism evidence="1 2">
    <name type="scientific">Mucuna pruriens</name>
    <name type="common">Velvet bean</name>
    <name type="synonym">Dolichos pruriens</name>
    <dbReference type="NCBI Taxonomy" id="157652"/>
    <lineage>
        <taxon>Eukaryota</taxon>
        <taxon>Viridiplantae</taxon>
        <taxon>Streptophyta</taxon>
        <taxon>Embryophyta</taxon>
        <taxon>Tracheophyta</taxon>
        <taxon>Spermatophyta</taxon>
        <taxon>Magnoliopsida</taxon>
        <taxon>eudicotyledons</taxon>
        <taxon>Gunneridae</taxon>
        <taxon>Pentapetalae</taxon>
        <taxon>rosids</taxon>
        <taxon>fabids</taxon>
        <taxon>Fabales</taxon>
        <taxon>Fabaceae</taxon>
        <taxon>Papilionoideae</taxon>
        <taxon>50 kb inversion clade</taxon>
        <taxon>NPAAA clade</taxon>
        <taxon>indigoferoid/millettioid clade</taxon>
        <taxon>Phaseoleae</taxon>
        <taxon>Mucuna</taxon>
    </lineage>
</organism>
<gene>
    <name evidence="1" type="ORF">CR513_28619</name>
</gene>
<reference evidence="1" key="1">
    <citation type="submission" date="2018-05" db="EMBL/GenBank/DDBJ databases">
        <title>Draft genome of Mucuna pruriens seed.</title>
        <authorList>
            <person name="Nnadi N.E."/>
            <person name="Vos R."/>
            <person name="Hasami M.H."/>
            <person name="Devisetty U.K."/>
            <person name="Aguiy J.C."/>
        </authorList>
    </citation>
    <scope>NUCLEOTIDE SEQUENCE [LARGE SCALE GENOMIC DNA]</scope>
    <source>
        <strain evidence="1">JCA_2017</strain>
    </source>
</reference>
<protein>
    <submittedName>
        <fullName evidence="1">Uncharacterized protein</fullName>
    </submittedName>
</protein>
<dbReference type="Proteomes" id="UP000257109">
    <property type="component" value="Unassembled WGS sequence"/>
</dbReference>
<sequence length="413" mass="46176">LAKLGRGLEVVKVDKTSIHVKVEALSKKKVIERGEREDMRNLILKGGNILSHLTKERRRGNNGAEIPNKAALKAFLPMKILHITNTDPFKTRIRPSAILILAGHAPHDRPNIWNKALVLDPKGIEDCTNRLAQRSRSFISNMDISTCLCDRYTFPDEHKSVRPSTVLTTVGRAPRDHPNVLDCVRLGLINPNLIKVRAKLTTPHFGIEGSPTSKIVNEVVVVDNQRLENKIIELTYLVRQLAIRQHHSSPSVRECGMCASIEHPPNTFPIYQPPPPFRPEQSMQVIQQSFSKELVKQMATNNIQFQENVSATIQDLQTQIDQLATTTILSPQANIIDITLRSGVVDIIDENAAKVVEVVTDQPPLPSIVQPLHAPIITANKIQKPPKDVILEVLRRMRRRLPQAITNRSGGPT</sequence>
<accession>A0A371GGD8</accession>
<feature type="non-terminal residue" evidence="1">
    <location>
        <position position="1"/>
    </location>
</feature>
<proteinExistence type="predicted"/>